<dbReference type="OrthoDB" id="8019720at2"/>
<dbReference type="EMBL" id="CP011104">
    <property type="protein sequence ID" value="AKH64897.1"/>
    <property type="molecule type" value="Genomic_DNA"/>
</dbReference>
<reference evidence="5" key="2">
    <citation type="submission" date="2015-03" db="EMBL/GenBank/DDBJ databases">
        <title>Genome sequence of Azospirillum thiophilum strain DSM 21654T.</title>
        <authorList>
            <person name="Kwak Y."/>
            <person name="Shin J.-H."/>
        </authorList>
    </citation>
    <scope>NUCLEOTIDE SEQUENCE [LARGE SCALE GENOMIC DNA]</scope>
    <source>
        <strain evidence="5">DSM 15199</strain>
    </source>
</reference>
<evidence type="ECO:0000313" key="5">
    <source>
        <dbReference type="Proteomes" id="UP000034866"/>
    </source>
</evidence>
<evidence type="ECO:0000256" key="2">
    <source>
        <dbReference type="SAM" id="SignalP"/>
    </source>
</evidence>
<accession>A0A0F7LSZ4</accession>
<evidence type="ECO:0000313" key="4">
    <source>
        <dbReference type="EMBL" id="AKH64897.1"/>
    </source>
</evidence>
<sequence length="205" mass="23419">MNWRQIIGIVLLWCGGMVSPALADEPPHRSQQYRNDLIRASRVVWGLNAPVADFAAQLHQESGWKSWAVSPVGAQGMAQFMPATANWISQRIPELSNKEPFNPVWSIRAMVHYDHWLWQRIKAVDKCQRMAMVLSSYNGGLGWLLRDKKKTKVVGLNPWVWFGHVESQNAGRRASAWKENRHYSKRILLELAPRYLAWGGTSCAN</sequence>
<dbReference type="KEGG" id="ptt:VY86_17685"/>
<feature type="domain" description="Transglycosylase SLT" evidence="3">
    <location>
        <begin position="58"/>
        <end position="152"/>
    </location>
</feature>
<name>A0A0F7LSZ4_9GAMM</name>
<evidence type="ECO:0000256" key="1">
    <source>
        <dbReference type="ARBA" id="ARBA00007734"/>
    </source>
</evidence>
<dbReference type="Pfam" id="PF01464">
    <property type="entry name" value="SLT"/>
    <property type="match status" value="1"/>
</dbReference>
<evidence type="ECO:0000259" key="3">
    <source>
        <dbReference type="Pfam" id="PF01464"/>
    </source>
</evidence>
<dbReference type="PANTHER" id="PTHR37423:SF2">
    <property type="entry name" value="MEMBRANE-BOUND LYTIC MUREIN TRANSGLYCOSYLASE C"/>
    <property type="match status" value="1"/>
</dbReference>
<dbReference type="InterPro" id="IPR023346">
    <property type="entry name" value="Lysozyme-like_dom_sf"/>
</dbReference>
<dbReference type="Proteomes" id="UP000034866">
    <property type="component" value="Chromosome"/>
</dbReference>
<dbReference type="PATRIC" id="fig|230089.6.peg.3995"/>
<reference evidence="4 5" key="1">
    <citation type="journal article" date="2015" name="J. Biotechnol.">
        <title>Complete genome sequence of Photorhabdus temperata subsp. thracensis 39-8(T), an entomopathogenic bacterium for the improved commercial bioinsecticide.</title>
        <authorList>
            <person name="Kwak Y."/>
            <person name="Shin J.H."/>
        </authorList>
    </citation>
    <scope>NUCLEOTIDE SEQUENCE [LARGE SCALE GENOMIC DNA]</scope>
    <source>
        <strain evidence="4 5">DSM 15199</strain>
    </source>
</reference>
<feature type="chain" id="PRO_5002518576" evidence="2">
    <location>
        <begin position="24"/>
        <end position="205"/>
    </location>
</feature>
<dbReference type="Gene3D" id="1.10.530.10">
    <property type="match status" value="1"/>
</dbReference>
<keyword evidence="2" id="KW-0732">Signal</keyword>
<organism evidence="4 5">
    <name type="scientific">Photorhabdus thracensis</name>
    <dbReference type="NCBI Taxonomy" id="230089"/>
    <lineage>
        <taxon>Bacteria</taxon>
        <taxon>Pseudomonadati</taxon>
        <taxon>Pseudomonadota</taxon>
        <taxon>Gammaproteobacteria</taxon>
        <taxon>Enterobacterales</taxon>
        <taxon>Morganellaceae</taxon>
        <taxon>Photorhabdus</taxon>
    </lineage>
</organism>
<proteinExistence type="inferred from homology"/>
<protein>
    <submittedName>
        <fullName evidence="4">Lytic transglycosylase</fullName>
    </submittedName>
</protein>
<dbReference type="PANTHER" id="PTHR37423">
    <property type="entry name" value="SOLUBLE LYTIC MUREIN TRANSGLYCOSYLASE-RELATED"/>
    <property type="match status" value="1"/>
</dbReference>
<dbReference type="STRING" id="230089.VY86_17685"/>
<dbReference type="RefSeq" id="WP_046975926.1">
    <property type="nucleotide sequence ID" value="NZ_CP011104.1"/>
</dbReference>
<dbReference type="InterPro" id="IPR008258">
    <property type="entry name" value="Transglycosylase_SLT_dom_1"/>
</dbReference>
<dbReference type="AlphaFoldDB" id="A0A0F7LSZ4"/>
<feature type="signal peptide" evidence="2">
    <location>
        <begin position="1"/>
        <end position="23"/>
    </location>
</feature>
<gene>
    <name evidence="4" type="ORF">VY86_17685</name>
</gene>
<dbReference type="SUPFAM" id="SSF53955">
    <property type="entry name" value="Lysozyme-like"/>
    <property type="match status" value="1"/>
</dbReference>
<comment type="similarity">
    <text evidence="1">Belongs to the transglycosylase Slt family.</text>
</comment>
<keyword evidence="5" id="KW-1185">Reference proteome</keyword>